<dbReference type="EMBL" id="LR797094">
    <property type="protein sequence ID" value="CAB4186380.1"/>
    <property type="molecule type" value="Genomic_DNA"/>
</dbReference>
<name>A0A6J5QPR8_9CAUD</name>
<evidence type="ECO:0000313" key="1">
    <source>
        <dbReference type="EMBL" id="CAB4186380.1"/>
    </source>
</evidence>
<protein>
    <recommendedName>
        <fullName evidence="2">Bacteriophage lambda, GpH, tail tape measure, C-terminal</fullName>
    </recommendedName>
</protein>
<evidence type="ECO:0008006" key="2">
    <source>
        <dbReference type="Google" id="ProtNLM"/>
    </source>
</evidence>
<accession>A0A6J5QPR8</accession>
<gene>
    <name evidence="1" type="ORF">UFOVP1144_5</name>
</gene>
<reference evidence="1" key="1">
    <citation type="submission" date="2020-05" db="EMBL/GenBank/DDBJ databases">
        <authorList>
            <person name="Chiriac C."/>
            <person name="Salcher M."/>
            <person name="Ghai R."/>
            <person name="Kavagutti S V."/>
        </authorList>
    </citation>
    <scope>NUCLEOTIDE SEQUENCE</scope>
</reference>
<proteinExistence type="predicted"/>
<sequence length="467" mass="48451">MATDSRTLKLAILGEVKDLSASLNKGTSEVQTFGDKLSKFGKIAGAAFLAAGAAAVAYAGKLAVDGVKAAIEDEAAQLRLAASLKNVTGATDETIAATEDYILKTALANGVTDDELRPSLDRLVRSTKDVAEAQKLQSLALDIAAATGKSLTQVSESLAKAHDGNFGSLKRLGVSIDENIIKSKDFDAATAVLAATFKDQASIQADTFNGKMNRLKVAFDEGKETVGGFILDAITPMVSLFVNKAIPTIAEFAGNLKENVLPILKSIWEFVSGFFTPVVEGIREAFANVSKAVGNNSTELNKFFTFAKAIFEFGKTYLAPFIGEVLGAAFKVLGVAISAVINLFSSLVTLIDKAYKGLVAFVNFVKNNPVSQGIAGVFGGGRAAGGPVSAGTTYLVGENGPELFTSSTSGTIIPNNAMGGSGTTVNITVNGALDPISTARQIANLLNREATINGSFNRVGSSLLVGA</sequence>
<organism evidence="1">
    <name type="scientific">uncultured Caudovirales phage</name>
    <dbReference type="NCBI Taxonomy" id="2100421"/>
    <lineage>
        <taxon>Viruses</taxon>
        <taxon>Duplodnaviria</taxon>
        <taxon>Heunggongvirae</taxon>
        <taxon>Uroviricota</taxon>
        <taxon>Caudoviricetes</taxon>
        <taxon>Peduoviridae</taxon>
        <taxon>Maltschvirus</taxon>
        <taxon>Maltschvirus maltsch</taxon>
    </lineage>
</organism>